<comment type="caution">
    <text evidence="3">The sequence shown here is derived from an EMBL/GenBank/DDBJ whole genome shotgun (WGS) entry which is preliminary data.</text>
</comment>
<dbReference type="Proteomes" id="UP000444721">
    <property type="component" value="Unassembled WGS sequence"/>
</dbReference>
<feature type="compositionally biased region" description="Acidic residues" evidence="1">
    <location>
        <begin position="52"/>
        <end position="91"/>
    </location>
</feature>
<organism evidence="3 4">
    <name type="scientific">Naegleria fowleri</name>
    <name type="common">Brain eating amoeba</name>
    <dbReference type="NCBI Taxonomy" id="5763"/>
    <lineage>
        <taxon>Eukaryota</taxon>
        <taxon>Discoba</taxon>
        <taxon>Heterolobosea</taxon>
        <taxon>Tetramitia</taxon>
        <taxon>Eutetramitia</taxon>
        <taxon>Vahlkampfiidae</taxon>
        <taxon>Naegleria</taxon>
    </lineage>
</organism>
<name>A0A6A5C9X3_NAEFO</name>
<dbReference type="RefSeq" id="XP_044566772.1">
    <property type="nucleotide sequence ID" value="XM_044702383.1"/>
</dbReference>
<dbReference type="VEuPathDB" id="AmoebaDB:NfTy_022710"/>
<feature type="compositionally biased region" description="Basic residues" evidence="1">
    <location>
        <begin position="503"/>
        <end position="512"/>
    </location>
</feature>
<protein>
    <recommendedName>
        <fullName evidence="2">Origin recognition complex subunit 5 C-terminal domain-containing protein</fullName>
    </recommendedName>
</protein>
<dbReference type="OMA" id="CIDISIV"/>
<evidence type="ECO:0000313" key="4">
    <source>
        <dbReference type="Proteomes" id="UP000444721"/>
    </source>
</evidence>
<proteinExistence type="predicted"/>
<dbReference type="Pfam" id="PF14630">
    <property type="entry name" value="ORC5_C"/>
    <property type="match status" value="1"/>
</dbReference>
<feature type="region of interest" description="Disordered" evidence="1">
    <location>
        <begin position="497"/>
        <end position="527"/>
    </location>
</feature>
<dbReference type="OrthoDB" id="10356147at2759"/>
<keyword evidence="4" id="KW-1185">Reference proteome</keyword>
<dbReference type="VEuPathDB" id="AmoebaDB:NF0068340"/>
<dbReference type="VEuPathDB" id="AmoebaDB:FDP41_011920"/>
<dbReference type="InterPro" id="IPR047088">
    <property type="entry name" value="ORC5_C"/>
</dbReference>
<feature type="compositionally biased region" description="Basic and acidic residues" evidence="1">
    <location>
        <begin position="25"/>
        <end position="43"/>
    </location>
</feature>
<feature type="domain" description="Origin recognition complex subunit 5 C-terminal" evidence="2">
    <location>
        <begin position="476"/>
        <end position="614"/>
    </location>
</feature>
<accession>A0A6A5C9X3</accession>
<evidence type="ECO:0000259" key="2">
    <source>
        <dbReference type="Pfam" id="PF14630"/>
    </source>
</evidence>
<reference evidence="3 4" key="1">
    <citation type="journal article" date="2019" name="Sci. Rep.">
        <title>Nanopore sequencing improves the draft genome of the human pathogenic amoeba Naegleria fowleri.</title>
        <authorList>
            <person name="Liechti N."/>
            <person name="Schurch N."/>
            <person name="Bruggmann R."/>
            <person name="Wittwer M."/>
        </authorList>
    </citation>
    <scope>NUCLEOTIDE SEQUENCE [LARGE SCALE GENOMIC DNA]</scope>
    <source>
        <strain evidence="3 4">ATCC 30894</strain>
    </source>
</reference>
<dbReference type="GeneID" id="68119135"/>
<dbReference type="AlphaFoldDB" id="A0A6A5C9X3"/>
<dbReference type="EMBL" id="VFQX01000012">
    <property type="protein sequence ID" value="KAF0982059.1"/>
    <property type="molecule type" value="Genomic_DNA"/>
</dbReference>
<evidence type="ECO:0000256" key="1">
    <source>
        <dbReference type="SAM" id="MobiDB-lite"/>
    </source>
</evidence>
<gene>
    <name evidence="3" type="ORF">FDP41_011920</name>
</gene>
<sequence>MSELRTRRTKKKPSRPHEEDDMVDDDRTLNSEEMEYPHTHGLDDGNTLVQNNDDEDDENNIGNDDYNDDGNNEEDLDDEDYSDSSNQDNDEDDELYKEIHQMLEEEELVVKKSQEKDVLNNSQIDDTSKLRLSLTQENFEISLLFEDSKPILLPYICENFNTFFKLWKHGLVHIDLNSTIIDYHVQHLVHYVSRSEYAISSNKFLKIILIDIYEYSTISKLLYSILMKMQAFEKVKKNPSKSYFFNMLSSENSDVFHDNNFCLIARGVNEEVLPVLNDIFHASHQNMCVFNVDNTPISFNNVTFTSNGYNSILPNILYRTINTTNVDQDIAIISNFLMKNISLQGKNRQEYEDFIELVLRTHIHMEKNVLVYVKLIPNLFHYCLNELTKDGGTVERSASNLFKKIRNFSFHQLVVMFDIYNVKTLDMNNSMTTHHPVVAMDGNSMTTEAGTATSITQLVSELDLVNNTGIVDGEVLEKFIIVASYIASRNAKQWDALLDNKSKPKPQRKKRKKENDSSSSTTKIDTKKVNKNQQFDIPRLLFILRNLISNSPYAERYSGGPDFIPHISNLISKSILEWKKEVVESNIDRSQQQHQLTLSSKYTYSVVRECATEINIATLFERYLNE</sequence>
<feature type="region of interest" description="Disordered" evidence="1">
    <location>
        <begin position="1"/>
        <end position="91"/>
    </location>
</feature>
<evidence type="ECO:0000313" key="3">
    <source>
        <dbReference type="EMBL" id="KAF0982059.1"/>
    </source>
</evidence>